<dbReference type="AlphaFoldDB" id="A0A5P1F944"/>
<dbReference type="GO" id="GO:0003729">
    <property type="term" value="F:mRNA binding"/>
    <property type="evidence" value="ECO:0007669"/>
    <property type="project" value="UniProtKB-ARBA"/>
</dbReference>
<gene>
    <name evidence="5" type="ORF">A4U43_C03F11430</name>
</gene>
<dbReference type="InterPro" id="IPR002885">
    <property type="entry name" value="PPR_rpt"/>
</dbReference>
<evidence type="ECO:0000313" key="6">
    <source>
        <dbReference type="Proteomes" id="UP000243459"/>
    </source>
</evidence>
<evidence type="ECO:0000256" key="1">
    <source>
        <dbReference type="ARBA" id="ARBA00006643"/>
    </source>
</evidence>
<dbReference type="FunFam" id="1.25.40.10:FF:000690">
    <property type="entry name" value="Pentatricopeptide repeat-containing protein"/>
    <property type="match status" value="1"/>
</dbReference>
<dbReference type="Pfam" id="PF20431">
    <property type="entry name" value="E_motif"/>
    <property type="match status" value="1"/>
</dbReference>
<feature type="region of interest" description="Disordered" evidence="4">
    <location>
        <begin position="496"/>
        <end position="519"/>
    </location>
</feature>
<dbReference type="SUPFAM" id="SSF48452">
    <property type="entry name" value="TPR-like"/>
    <property type="match status" value="1"/>
</dbReference>
<dbReference type="FunFam" id="1.25.40.10:FF:000348">
    <property type="entry name" value="Pentatricopeptide repeat-containing protein chloroplastic"/>
    <property type="match status" value="1"/>
</dbReference>
<dbReference type="Gene3D" id="1.25.40.10">
    <property type="entry name" value="Tetratricopeptide repeat domain"/>
    <property type="match status" value="3"/>
</dbReference>
<protein>
    <submittedName>
        <fullName evidence="5">Uncharacterized protein</fullName>
    </submittedName>
</protein>
<keyword evidence="2" id="KW-0677">Repeat</keyword>
<dbReference type="PANTHER" id="PTHR47926">
    <property type="entry name" value="PENTATRICOPEPTIDE REPEAT-CONTAINING PROTEIN"/>
    <property type="match status" value="1"/>
</dbReference>
<evidence type="ECO:0000256" key="3">
    <source>
        <dbReference type="PROSITE-ProRule" id="PRU00708"/>
    </source>
</evidence>
<comment type="similarity">
    <text evidence="1">Belongs to the PPR family. PCMP-H subfamily.</text>
</comment>
<dbReference type="PROSITE" id="PS51375">
    <property type="entry name" value="PPR"/>
    <property type="match status" value="3"/>
</dbReference>
<sequence>MIPSYSLASPRPLPFLSPYPPPKPTHTLDLPPSKTSKASPISHYNSLIRTHIESHRPSKALSLFNQLLLSTPTLHPDHFTFPLILKACAHLSSLKQTQQIHCFVLKSNAIPQHDVFILTSLINAYAECGSIDDARRVFDRMPERNTVTWNSVMSGLLKFGDITSAFRIFNEMPMRNIVSWNSLMAGYVKASLSYEAIVLFIELQVSGLKPDESTMVSLVSAISDLGLLDLGRRAHGYIARNGLPLDGALGVALITMYSKCGSIDASYRVFQLIPVKNVNHWSCIIGCLANHGQTENSLQVFSEMLHLGIRPNHITFVGVLNACRHSGSTEEGIKYFNLVKTFDIEPRIEHYGCLVDLLGRAGFLKEAMEIACNLSMDPGYVVWSTLLAACRNHGNVEIAETVAKKMIELDPDDGSPYVLISNIYAQVGRWEDFRKMRRRMEERRVMKVTGLSWIEVDGGVHEFAAGDKFHVKAKEIYCVLEEMTEILRWEGYRPVESADSGSRMGNNEEEDVRIESPIS</sequence>
<dbReference type="InterPro" id="IPR046848">
    <property type="entry name" value="E_motif"/>
</dbReference>
<evidence type="ECO:0000313" key="5">
    <source>
        <dbReference type="EMBL" id="ONK74916.1"/>
    </source>
</evidence>
<dbReference type="Pfam" id="PF13041">
    <property type="entry name" value="PPR_2"/>
    <property type="match status" value="2"/>
</dbReference>
<dbReference type="InterPro" id="IPR011990">
    <property type="entry name" value="TPR-like_helical_dom_sf"/>
</dbReference>
<dbReference type="GO" id="GO:0009451">
    <property type="term" value="P:RNA modification"/>
    <property type="evidence" value="ECO:0007669"/>
    <property type="project" value="InterPro"/>
</dbReference>
<evidence type="ECO:0000256" key="4">
    <source>
        <dbReference type="SAM" id="MobiDB-lite"/>
    </source>
</evidence>
<evidence type="ECO:0000256" key="2">
    <source>
        <dbReference type="ARBA" id="ARBA00022737"/>
    </source>
</evidence>
<feature type="repeat" description="PPR" evidence="3">
    <location>
        <begin position="277"/>
        <end position="311"/>
    </location>
</feature>
<dbReference type="OMA" id="GHWTSMI"/>
<dbReference type="OrthoDB" id="597215at2759"/>
<accession>A0A5P1F944</accession>
<dbReference type="PANTHER" id="PTHR47926:SF436">
    <property type="entry name" value="PENTATRICOPEPTIDE REPEAT-CONTAINING PROTEIN ELI1, CHLOROPLASTIC-LIKE ISOFORM X2"/>
    <property type="match status" value="1"/>
</dbReference>
<dbReference type="EMBL" id="CM007383">
    <property type="protein sequence ID" value="ONK74916.1"/>
    <property type="molecule type" value="Genomic_DNA"/>
</dbReference>
<name>A0A5P1F944_ASPOF</name>
<dbReference type="Gramene" id="ONK74916">
    <property type="protein sequence ID" value="ONK74916"/>
    <property type="gene ID" value="A4U43_C03F11430"/>
</dbReference>
<dbReference type="Pfam" id="PF01535">
    <property type="entry name" value="PPR"/>
    <property type="match status" value="3"/>
</dbReference>
<organism evidence="5 6">
    <name type="scientific">Asparagus officinalis</name>
    <name type="common">Garden asparagus</name>
    <dbReference type="NCBI Taxonomy" id="4686"/>
    <lineage>
        <taxon>Eukaryota</taxon>
        <taxon>Viridiplantae</taxon>
        <taxon>Streptophyta</taxon>
        <taxon>Embryophyta</taxon>
        <taxon>Tracheophyta</taxon>
        <taxon>Spermatophyta</taxon>
        <taxon>Magnoliopsida</taxon>
        <taxon>Liliopsida</taxon>
        <taxon>Asparagales</taxon>
        <taxon>Asparagaceae</taxon>
        <taxon>Asparagoideae</taxon>
        <taxon>Asparagus</taxon>
    </lineage>
</organism>
<dbReference type="Proteomes" id="UP000243459">
    <property type="component" value="Chromosome 3"/>
</dbReference>
<reference evidence="6" key="1">
    <citation type="journal article" date="2017" name="Nat. Commun.">
        <title>The asparagus genome sheds light on the origin and evolution of a young Y chromosome.</title>
        <authorList>
            <person name="Harkess A."/>
            <person name="Zhou J."/>
            <person name="Xu C."/>
            <person name="Bowers J.E."/>
            <person name="Van der Hulst R."/>
            <person name="Ayyampalayam S."/>
            <person name="Mercati F."/>
            <person name="Riccardi P."/>
            <person name="McKain M.R."/>
            <person name="Kakrana A."/>
            <person name="Tang H."/>
            <person name="Ray J."/>
            <person name="Groenendijk J."/>
            <person name="Arikit S."/>
            <person name="Mathioni S.M."/>
            <person name="Nakano M."/>
            <person name="Shan H."/>
            <person name="Telgmann-Rauber A."/>
            <person name="Kanno A."/>
            <person name="Yue Z."/>
            <person name="Chen H."/>
            <person name="Li W."/>
            <person name="Chen Y."/>
            <person name="Xu X."/>
            <person name="Zhang Y."/>
            <person name="Luo S."/>
            <person name="Chen H."/>
            <person name="Gao J."/>
            <person name="Mao Z."/>
            <person name="Pires J.C."/>
            <person name="Luo M."/>
            <person name="Kudrna D."/>
            <person name="Wing R.A."/>
            <person name="Meyers B.C."/>
            <person name="Yi K."/>
            <person name="Kong H."/>
            <person name="Lavrijsen P."/>
            <person name="Sunseri F."/>
            <person name="Falavigna A."/>
            <person name="Ye Y."/>
            <person name="Leebens-Mack J.H."/>
            <person name="Chen G."/>
        </authorList>
    </citation>
    <scope>NUCLEOTIDE SEQUENCE [LARGE SCALE GENOMIC DNA]</scope>
    <source>
        <strain evidence="6">cv. DH0086</strain>
    </source>
</reference>
<dbReference type="NCBIfam" id="TIGR00756">
    <property type="entry name" value="PPR"/>
    <property type="match status" value="4"/>
</dbReference>
<keyword evidence="6" id="KW-1185">Reference proteome</keyword>
<feature type="repeat" description="PPR" evidence="3">
    <location>
        <begin position="114"/>
        <end position="144"/>
    </location>
</feature>
<dbReference type="InterPro" id="IPR046960">
    <property type="entry name" value="PPR_At4g14850-like_plant"/>
</dbReference>
<feature type="repeat" description="PPR" evidence="3">
    <location>
        <begin position="145"/>
        <end position="179"/>
    </location>
</feature>
<proteinExistence type="inferred from homology"/>
<feature type="region of interest" description="Disordered" evidence="4">
    <location>
        <begin position="16"/>
        <end position="37"/>
    </location>
</feature>